<keyword evidence="3" id="KW-1185">Reference proteome</keyword>
<dbReference type="AlphaFoldDB" id="A0A1I3M780"/>
<dbReference type="Proteomes" id="UP000199518">
    <property type="component" value="Unassembled WGS sequence"/>
</dbReference>
<dbReference type="GO" id="GO:0046872">
    <property type="term" value="F:metal ion binding"/>
    <property type="evidence" value="ECO:0007669"/>
    <property type="project" value="UniProtKB-KW"/>
</dbReference>
<organism evidence="2 3">
    <name type="scientific">Planctomicrobium piriforme</name>
    <dbReference type="NCBI Taxonomy" id="1576369"/>
    <lineage>
        <taxon>Bacteria</taxon>
        <taxon>Pseudomonadati</taxon>
        <taxon>Planctomycetota</taxon>
        <taxon>Planctomycetia</taxon>
        <taxon>Planctomycetales</taxon>
        <taxon>Planctomycetaceae</taxon>
        <taxon>Planctomicrobium</taxon>
    </lineage>
</organism>
<name>A0A1I3M780_9PLAN</name>
<dbReference type="GO" id="GO:0016787">
    <property type="term" value="F:hydrolase activity"/>
    <property type="evidence" value="ECO:0007669"/>
    <property type="project" value="UniProtKB-KW"/>
</dbReference>
<comment type="cofactor">
    <cofactor evidence="1">
        <name>Mg(2+)</name>
        <dbReference type="ChEBI" id="CHEBI:18420"/>
    </cofactor>
    <text evidence="1">Binds 2 magnesium ions per subunit.</text>
</comment>
<feature type="binding site" evidence="1">
    <location>
        <position position="273"/>
    </location>
    <ligand>
        <name>Mg(2+)</name>
        <dbReference type="ChEBI" id="CHEBI:18420"/>
        <label>1</label>
    </ligand>
</feature>
<accession>A0A1I3M780</accession>
<feature type="binding site" evidence="1">
    <location>
        <position position="57"/>
    </location>
    <ligand>
        <name>Mg(2+)</name>
        <dbReference type="ChEBI" id="CHEBI:18420"/>
        <label>1</label>
    </ligand>
</feature>
<dbReference type="EMBL" id="FOQD01000013">
    <property type="protein sequence ID" value="SFI92833.1"/>
    <property type="molecule type" value="Genomic_DNA"/>
</dbReference>
<evidence type="ECO:0000256" key="1">
    <source>
        <dbReference type="PIRSR" id="PIRSR605502-1"/>
    </source>
</evidence>
<dbReference type="Pfam" id="PF03747">
    <property type="entry name" value="ADP_ribosyl_GH"/>
    <property type="match status" value="1"/>
</dbReference>
<reference evidence="3" key="1">
    <citation type="submission" date="2016-10" db="EMBL/GenBank/DDBJ databases">
        <authorList>
            <person name="Varghese N."/>
            <person name="Submissions S."/>
        </authorList>
    </citation>
    <scope>NUCLEOTIDE SEQUENCE [LARGE SCALE GENOMIC DNA]</scope>
    <source>
        <strain evidence="3">DSM 26348</strain>
    </source>
</reference>
<keyword evidence="2" id="KW-0378">Hydrolase</keyword>
<evidence type="ECO:0000313" key="3">
    <source>
        <dbReference type="Proteomes" id="UP000199518"/>
    </source>
</evidence>
<gene>
    <name evidence="2" type="ORF">SAMN05421753_113181</name>
</gene>
<dbReference type="SUPFAM" id="SSF101478">
    <property type="entry name" value="ADP-ribosylglycohydrolase"/>
    <property type="match status" value="1"/>
</dbReference>
<feature type="binding site" evidence="1">
    <location>
        <position position="58"/>
    </location>
    <ligand>
        <name>Mg(2+)</name>
        <dbReference type="ChEBI" id="CHEBI:18420"/>
        <label>1</label>
    </ligand>
</feature>
<dbReference type="PANTHER" id="PTHR16222:SF12">
    <property type="entry name" value="ADP-RIBOSYLGLYCOHYDROLASE-RELATED"/>
    <property type="match status" value="1"/>
</dbReference>
<dbReference type="RefSeq" id="WP_092052659.1">
    <property type="nucleotide sequence ID" value="NZ_FOQD01000013.1"/>
</dbReference>
<protein>
    <submittedName>
        <fullName evidence="2">ADP-ribosylglycohydrolase</fullName>
    </submittedName>
</protein>
<keyword evidence="1" id="KW-0460">Magnesium</keyword>
<evidence type="ECO:0000313" key="2">
    <source>
        <dbReference type="EMBL" id="SFI92833.1"/>
    </source>
</evidence>
<dbReference type="STRING" id="1576369.SAMN05421753_113181"/>
<dbReference type="PANTHER" id="PTHR16222">
    <property type="entry name" value="ADP-RIBOSYLGLYCOHYDROLASE"/>
    <property type="match status" value="1"/>
</dbReference>
<dbReference type="InterPro" id="IPR050792">
    <property type="entry name" value="ADP-ribosylglycohydrolase"/>
</dbReference>
<keyword evidence="1" id="KW-0479">Metal-binding</keyword>
<sequence length="305" mass="33231">MTENLKRLPDNPERSARARLALEGLSVGDAFGQQFFFPWIVERADENCLPAPRWNYTDDTEMAIGIIQVLEEAGEIDQARLAKRFAERYLAEPDRGYGAGAIDLLKRMAEGIHWTDASRELFSGSGSFGNGAAMRAAPIGAWYAGEPDTIIHQAALSAEVTHSHVEGKAGAIAVALAASWAHEWRQAARKPPATELLTSTAERLPKSEVRRGIEQAANIPLKTWPFEVASELGCGHQITAQDTVPFCLWLAAGQLKNYCTAMWTTARIGGDIDTNCAIVGGIVALATGPDGVPDQWRAHREALRW</sequence>
<dbReference type="InterPro" id="IPR005502">
    <property type="entry name" value="Ribosyl_crysJ1"/>
</dbReference>
<dbReference type="Gene3D" id="1.10.4080.10">
    <property type="entry name" value="ADP-ribosylation/Crystallin J1"/>
    <property type="match status" value="1"/>
</dbReference>
<dbReference type="InterPro" id="IPR036705">
    <property type="entry name" value="Ribosyl_crysJ1_sf"/>
</dbReference>
<feature type="binding site" evidence="1">
    <location>
        <position position="59"/>
    </location>
    <ligand>
        <name>Mg(2+)</name>
        <dbReference type="ChEBI" id="CHEBI:18420"/>
        <label>1</label>
    </ligand>
</feature>
<proteinExistence type="predicted"/>
<feature type="binding site" evidence="1">
    <location>
        <position position="271"/>
    </location>
    <ligand>
        <name>Mg(2+)</name>
        <dbReference type="ChEBI" id="CHEBI:18420"/>
        <label>1</label>
    </ligand>
</feature>
<dbReference type="OrthoDB" id="9798107at2"/>
<feature type="binding site" evidence="1">
    <location>
        <position position="274"/>
    </location>
    <ligand>
        <name>Mg(2+)</name>
        <dbReference type="ChEBI" id="CHEBI:18420"/>
        <label>1</label>
    </ligand>
</feature>